<dbReference type="CDD" id="cd10941">
    <property type="entry name" value="CE4_PuuE_HpPgdA_like_2"/>
    <property type="match status" value="1"/>
</dbReference>
<dbReference type="InterPro" id="IPR011330">
    <property type="entry name" value="Glyco_hydro/deAcase_b/a-brl"/>
</dbReference>
<dbReference type="InterPro" id="IPR014344">
    <property type="entry name" value="XrtA_polysacc_deacetyl"/>
</dbReference>
<comment type="caution">
    <text evidence="2">The sequence shown here is derived from an EMBL/GenBank/DDBJ whole genome shotgun (WGS) entry which is preliminary data.</text>
</comment>
<dbReference type="EMBL" id="DSZZ01000450">
    <property type="protein sequence ID" value="HGU53747.1"/>
    <property type="molecule type" value="Genomic_DNA"/>
</dbReference>
<dbReference type="PANTHER" id="PTHR47561:SF1">
    <property type="entry name" value="POLYSACCHARIDE DEACETYLASE FAMILY PROTEIN (AFU_ORTHOLOGUE AFUA_6G05030)"/>
    <property type="match status" value="1"/>
</dbReference>
<evidence type="ECO:0000313" key="2">
    <source>
        <dbReference type="EMBL" id="HGU53747.1"/>
    </source>
</evidence>
<dbReference type="InterPro" id="IPR045235">
    <property type="entry name" value="PuuE_HpPgdA-like"/>
</dbReference>
<dbReference type="Pfam" id="PF01522">
    <property type="entry name" value="Polysacc_deac_1"/>
    <property type="match status" value="1"/>
</dbReference>
<sequence length="286" mass="33788">MTTIKKTIVLTFDVEDWFQVENLRSKYPPEVWDKCEVRVLEPMNKLLELLDKYDIKATFFVLGWIAERFPNIVSEVHERGHEIASHGYCHIMNNELAGEQIMEDLRKSKELLENITGVQILGYRAPSFSINETVIQFLKKEGFVYDSSYHPFSRNKRYGNLGIQDFKDFFLFPNGLIEFPLPVLKTKHFEFPIAGGGYFRLYPFALYKLLFENYMKDHQLFVAYFHPWEFDPNQPVVRGIKLSYKFRHYVGIKNAFSKLEKFIVYLKKEYLFSTLRDLIDTVGGQL</sequence>
<dbReference type="InterPro" id="IPR002509">
    <property type="entry name" value="NODB_dom"/>
</dbReference>
<protein>
    <submittedName>
        <fullName evidence="2">DUF3473 domain-containing protein</fullName>
    </submittedName>
</protein>
<evidence type="ECO:0000259" key="1">
    <source>
        <dbReference type="PROSITE" id="PS51677"/>
    </source>
</evidence>
<name>A0A7V4NHH0_FERPE</name>
<accession>A0A7V4NHH0</accession>
<dbReference type="PROSITE" id="PS51677">
    <property type="entry name" value="NODB"/>
    <property type="match status" value="1"/>
</dbReference>
<dbReference type="InterPro" id="IPR022560">
    <property type="entry name" value="DUF3473"/>
</dbReference>
<organism evidence="2">
    <name type="scientific">Fervidobacterium pennivorans</name>
    <dbReference type="NCBI Taxonomy" id="93466"/>
    <lineage>
        <taxon>Bacteria</taxon>
        <taxon>Thermotogati</taxon>
        <taxon>Thermotogota</taxon>
        <taxon>Thermotogae</taxon>
        <taxon>Thermotogales</taxon>
        <taxon>Fervidobacteriaceae</taxon>
        <taxon>Fervidobacterium</taxon>
    </lineage>
</organism>
<dbReference type="Gene3D" id="3.20.20.370">
    <property type="entry name" value="Glycoside hydrolase/deacetylase"/>
    <property type="match status" value="1"/>
</dbReference>
<proteinExistence type="predicted"/>
<reference evidence="2" key="1">
    <citation type="journal article" date="2020" name="mSystems">
        <title>Genome- and Community-Level Interaction Insights into Carbon Utilization and Element Cycling Functions of Hydrothermarchaeota in Hydrothermal Sediment.</title>
        <authorList>
            <person name="Zhou Z."/>
            <person name="Liu Y."/>
            <person name="Xu W."/>
            <person name="Pan J."/>
            <person name="Luo Z.H."/>
            <person name="Li M."/>
        </authorList>
    </citation>
    <scope>NUCLEOTIDE SEQUENCE [LARGE SCALE GENOMIC DNA]</scope>
    <source>
        <strain evidence="2">SpSt-61</strain>
    </source>
</reference>
<dbReference type="NCBIfam" id="TIGR03006">
    <property type="entry name" value="pepcterm_polyde"/>
    <property type="match status" value="1"/>
</dbReference>
<dbReference type="SUPFAM" id="SSF88713">
    <property type="entry name" value="Glycoside hydrolase/deacetylase"/>
    <property type="match status" value="1"/>
</dbReference>
<feature type="domain" description="NodB homology" evidence="1">
    <location>
        <begin position="6"/>
        <end position="286"/>
    </location>
</feature>
<gene>
    <name evidence="2" type="ORF">ENT78_09560</name>
</gene>
<dbReference type="Pfam" id="PF11959">
    <property type="entry name" value="DUF3473"/>
    <property type="match status" value="1"/>
</dbReference>
<dbReference type="GO" id="GO:0005975">
    <property type="term" value="P:carbohydrate metabolic process"/>
    <property type="evidence" value="ECO:0007669"/>
    <property type="project" value="InterPro"/>
</dbReference>
<dbReference type="PANTHER" id="PTHR47561">
    <property type="entry name" value="POLYSACCHARIDE DEACETYLASE FAMILY PROTEIN (AFU_ORTHOLOGUE AFUA_6G05030)"/>
    <property type="match status" value="1"/>
</dbReference>
<dbReference type="GO" id="GO:0016810">
    <property type="term" value="F:hydrolase activity, acting on carbon-nitrogen (but not peptide) bonds"/>
    <property type="evidence" value="ECO:0007669"/>
    <property type="project" value="InterPro"/>
</dbReference>
<dbReference type="AlphaFoldDB" id="A0A7V4NHH0"/>